<name>A0A914VZK3_9BILA</name>
<sequence>MHTPPQLKKRIDQLHKLIGLNNSNLNDKECHQVRELWTEYAEVFARTDDERGEIDWYKFITNHKSTSAMPHGGDVLPSKHYRWLQVLAELNPKIRYRAGTLNMVADALSRHPSSPAMDEEGNES</sequence>
<accession>A0A914VZK3</accession>
<organism evidence="1 2">
    <name type="scientific">Plectus sambesii</name>
    <dbReference type="NCBI Taxonomy" id="2011161"/>
    <lineage>
        <taxon>Eukaryota</taxon>
        <taxon>Metazoa</taxon>
        <taxon>Ecdysozoa</taxon>
        <taxon>Nematoda</taxon>
        <taxon>Chromadorea</taxon>
        <taxon>Plectida</taxon>
        <taxon>Plectina</taxon>
        <taxon>Plectoidea</taxon>
        <taxon>Plectidae</taxon>
        <taxon>Plectus</taxon>
    </lineage>
</organism>
<dbReference type="WBParaSite" id="PSAMB.scaffold2804size21173.g19199.t1">
    <property type="protein sequence ID" value="PSAMB.scaffold2804size21173.g19199.t1"/>
    <property type="gene ID" value="PSAMB.scaffold2804size21173.g19199"/>
</dbReference>
<protein>
    <submittedName>
        <fullName evidence="2">Uncharacterized protein</fullName>
    </submittedName>
</protein>
<evidence type="ECO:0000313" key="1">
    <source>
        <dbReference type="Proteomes" id="UP000887566"/>
    </source>
</evidence>
<keyword evidence="1" id="KW-1185">Reference proteome</keyword>
<dbReference type="Proteomes" id="UP000887566">
    <property type="component" value="Unplaced"/>
</dbReference>
<reference evidence="2" key="1">
    <citation type="submission" date="2022-11" db="UniProtKB">
        <authorList>
            <consortium name="WormBaseParasite"/>
        </authorList>
    </citation>
    <scope>IDENTIFICATION</scope>
</reference>
<evidence type="ECO:0000313" key="2">
    <source>
        <dbReference type="WBParaSite" id="PSAMB.scaffold2804size21173.g19199.t1"/>
    </source>
</evidence>
<proteinExistence type="predicted"/>
<dbReference type="AlphaFoldDB" id="A0A914VZK3"/>